<evidence type="ECO:0000313" key="2">
    <source>
        <dbReference type="Proteomes" id="UP001162992"/>
    </source>
</evidence>
<protein>
    <submittedName>
        <fullName evidence="1">Uncharacterized protein</fullName>
    </submittedName>
</protein>
<comment type="caution">
    <text evidence="1">The sequence shown here is derived from an EMBL/GenBank/DDBJ whole genome shotgun (WGS) entry which is preliminary data.</text>
</comment>
<dbReference type="EMBL" id="CM055104">
    <property type="protein sequence ID" value="KAJ7533675.1"/>
    <property type="molecule type" value="Genomic_DNA"/>
</dbReference>
<gene>
    <name evidence="1" type="ORF">O6H91_13G059700</name>
</gene>
<keyword evidence="2" id="KW-1185">Reference proteome</keyword>
<proteinExistence type="predicted"/>
<dbReference type="Proteomes" id="UP001162992">
    <property type="component" value="Chromosome 13"/>
</dbReference>
<accession>A0ACC2BVF1</accession>
<reference evidence="2" key="1">
    <citation type="journal article" date="2024" name="Proc. Natl. Acad. Sci. U.S.A.">
        <title>Extraordinary preservation of gene collinearity over three hundred million years revealed in homosporous lycophytes.</title>
        <authorList>
            <person name="Li C."/>
            <person name="Wickell D."/>
            <person name="Kuo L.Y."/>
            <person name="Chen X."/>
            <person name="Nie B."/>
            <person name="Liao X."/>
            <person name="Peng D."/>
            <person name="Ji J."/>
            <person name="Jenkins J."/>
            <person name="Williams M."/>
            <person name="Shu S."/>
            <person name="Plott C."/>
            <person name="Barry K."/>
            <person name="Rajasekar S."/>
            <person name="Grimwood J."/>
            <person name="Han X."/>
            <person name="Sun S."/>
            <person name="Hou Z."/>
            <person name="He W."/>
            <person name="Dai G."/>
            <person name="Sun C."/>
            <person name="Schmutz J."/>
            <person name="Leebens-Mack J.H."/>
            <person name="Li F.W."/>
            <person name="Wang L."/>
        </authorList>
    </citation>
    <scope>NUCLEOTIDE SEQUENCE [LARGE SCALE GENOMIC DNA]</scope>
    <source>
        <strain evidence="2">cv. PW_Plant_1</strain>
    </source>
</reference>
<sequence>MSSYKVLGLFSRSFSLDSATIPTDVQEVLKEYAENGHVGAEKLQRFLVEVQGEAQATKSDAEHFIDLQLRESKLLPKLHSQGLSLDAFLHYLLNPLLNAPYNRVVHHDMTKPLSHYYIYTGHNSYLTGNQLSSDCSEKPIISALLRGVRVIELDLWPDSNEENIHVLHGRTLTAPVELLKCIEAIKDHAFVASEFPVVITLEDHLTPSLQSLAAKIITRTLGSILYFPEETESFKEFPSPQSLKRRIIISTKPPKEYLSGKSQKVSESTYEKDATQEEPWGDDLPSYSKQIDSHTKDPPSTVPPEPDYEESDLDSGTEVPEHEHPTYKQLIMIHAGKPRGGALKDALAVGGEEVKRVSLSEPQLEKLAKEYPLELIRFTKRNILRIYPYGLRLNSSNYNPLVAWSHGAQMVALNMQGYGRPLWLVQGFFRANGGCGYVKKPEYLLANDEIFDPRQKQPVKVTLKVTVCMGIGWLERFGKKYFDSFSPPDFYLRIGIAGVEADTIMKETKIMEDEWIPKWNEQFEFPLTVPEMALLRIEVHEHDMSGKDDFGGQTCLPVAELKTGFRSVPLHDKKGDELSGVRLLVRFQFI</sequence>
<evidence type="ECO:0000313" key="1">
    <source>
        <dbReference type="EMBL" id="KAJ7533675.1"/>
    </source>
</evidence>
<name>A0ACC2BVF1_DIPCM</name>
<organism evidence="1 2">
    <name type="scientific">Diphasiastrum complanatum</name>
    <name type="common">Issler's clubmoss</name>
    <name type="synonym">Lycopodium complanatum</name>
    <dbReference type="NCBI Taxonomy" id="34168"/>
    <lineage>
        <taxon>Eukaryota</taxon>
        <taxon>Viridiplantae</taxon>
        <taxon>Streptophyta</taxon>
        <taxon>Embryophyta</taxon>
        <taxon>Tracheophyta</taxon>
        <taxon>Lycopodiopsida</taxon>
        <taxon>Lycopodiales</taxon>
        <taxon>Lycopodiaceae</taxon>
        <taxon>Lycopodioideae</taxon>
        <taxon>Diphasiastrum</taxon>
    </lineage>
</organism>